<sequence length="146" mass="16228">MRFMSVMYCQTFVSPAIGATLHTFLLRNALITDDLPTFGYPMKPTLICFLSTCSLPICRSRLMSAPFPNGCVREAWNAIVGYSLLSIATQRCVTQIGTRSTLFRMKNRCLCGFSLRRNVSIYFDRVPIGSRASNTCSSTSAESITL</sequence>
<accession>A0A2M4B1M3</accession>
<protein>
    <submittedName>
        <fullName evidence="1">Putative secreted protein</fullName>
    </submittedName>
</protein>
<evidence type="ECO:0000313" key="1">
    <source>
        <dbReference type="EMBL" id="MBW46930.1"/>
    </source>
</evidence>
<organism evidence="1">
    <name type="scientific">Anopheles triannulatus</name>
    <dbReference type="NCBI Taxonomy" id="58253"/>
    <lineage>
        <taxon>Eukaryota</taxon>
        <taxon>Metazoa</taxon>
        <taxon>Ecdysozoa</taxon>
        <taxon>Arthropoda</taxon>
        <taxon>Hexapoda</taxon>
        <taxon>Insecta</taxon>
        <taxon>Pterygota</taxon>
        <taxon>Neoptera</taxon>
        <taxon>Endopterygota</taxon>
        <taxon>Diptera</taxon>
        <taxon>Nematocera</taxon>
        <taxon>Culicoidea</taxon>
        <taxon>Culicidae</taxon>
        <taxon>Anophelinae</taxon>
        <taxon>Anopheles</taxon>
    </lineage>
</organism>
<proteinExistence type="predicted"/>
<name>A0A2M4B1M3_9DIPT</name>
<dbReference type="AlphaFoldDB" id="A0A2M4B1M3"/>
<reference evidence="1" key="1">
    <citation type="submission" date="2018-01" db="EMBL/GenBank/DDBJ databases">
        <title>An insight into the sialome of Amazonian anophelines.</title>
        <authorList>
            <person name="Ribeiro J.M."/>
            <person name="Scarpassa V."/>
            <person name="Calvo E."/>
        </authorList>
    </citation>
    <scope>NUCLEOTIDE SEQUENCE</scope>
    <source>
        <tissue evidence="1">Salivary glands</tissue>
    </source>
</reference>
<dbReference type="EMBL" id="GGFK01013609">
    <property type="protein sequence ID" value="MBW46930.1"/>
    <property type="molecule type" value="Transcribed_RNA"/>
</dbReference>